<dbReference type="PROSITE" id="PS50109">
    <property type="entry name" value="HIS_KIN"/>
    <property type="match status" value="1"/>
</dbReference>
<evidence type="ECO:0000256" key="1">
    <source>
        <dbReference type="ARBA" id="ARBA00000085"/>
    </source>
</evidence>
<dbReference type="GO" id="GO:0016036">
    <property type="term" value="P:cellular response to phosphate starvation"/>
    <property type="evidence" value="ECO:0007669"/>
    <property type="project" value="TreeGrafter"/>
</dbReference>
<reference evidence="10" key="1">
    <citation type="journal article" date="2020" name="Appl. Environ. Microbiol.">
        <title>Medium-Chain Fatty Acid Synthesis by 'Candidatus Weimeria bifida' gen. nov., sp. nov., and 'Candidatus Pseudoramibacter fermentans' sp. nov.</title>
        <authorList>
            <person name="Scarborough M.J."/>
            <person name="Myers K.S."/>
            <person name="Donohue T.J."/>
            <person name="Noguera D.R."/>
        </authorList>
    </citation>
    <scope>NUCLEOTIDE SEQUENCE</scope>
    <source>
        <strain evidence="10">EUB1.1</strain>
    </source>
</reference>
<dbReference type="SUPFAM" id="SSF47384">
    <property type="entry name" value="Homodimeric domain of signal transducing histidine kinase"/>
    <property type="match status" value="1"/>
</dbReference>
<evidence type="ECO:0000256" key="6">
    <source>
        <dbReference type="ARBA" id="ARBA00022777"/>
    </source>
</evidence>
<sequence>MVKSLQRKFIVIATCCAAVILLAVLGLINIMYIRQSNNEIQAVMSYISKNHGQLPANIKADKQTMNRLQLTDESSSQIRYFSVFVNKNGKPIRYDLSHITAIEESTAKKMAKAAFKNQNQSRVFSDNSLNQLKRLRQNKMSFAYYLGQPQDNSQLIVFMDVTYFDNSNHEILRFSIMFGLFCLICFFVVVTLFSRRVLHPIIENAEKQKRFITNAGHELKTPLSVISANTEVMEALNGENEWTKSTMKQVDRMNNLVNNLMAISRLEEQQNLQISTIDLSQITSDVASEYRSAAIQKNLTLSTTIQEHVKVKAEKETLEELLNILLDNAVKYCDPNGTITVRVASKGFNNKMLSVSNTYKNGDQVDTSKLFERFYRGDTSHNNKIAGSGIGLSMAKGIAEFYNAQIKADWADGIMTMTLSNFKS</sequence>
<proteinExistence type="predicted"/>
<comment type="catalytic activity">
    <reaction evidence="1">
        <text>ATP + protein L-histidine = ADP + protein N-phospho-L-histidine.</text>
        <dbReference type="EC" id="2.7.13.3"/>
    </reaction>
</comment>
<dbReference type="Pfam" id="PF00512">
    <property type="entry name" value="HisKA"/>
    <property type="match status" value="1"/>
</dbReference>
<dbReference type="EMBL" id="VOGB01000004">
    <property type="protein sequence ID" value="MQM72684.1"/>
    <property type="molecule type" value="Genomic_DNA"/>
</dbReference>
<accession>A0A6L5GR29</accession>
<dbReference type="GO" id="GO:0005886">
    <property type="term" value="C:plasma membrane"/>
    <property type="evidence" value="ECO:0007669"/>
    <property type="project" value="TreeGrafter"/>
</dbReference>
<keyword evidence="11" id="KW-1185">Reference proteome</keyword>
<dbReference type="InterPro" id="IPR050351">
    <property type="entry name" value="BphY/WalK/GraS-like"/>
</dbReference>
<evidence type="ECO:0000256" key="8">
    <source>
        <dbReference type="SAM" id="Phobius"/>
    </source>
</evidence>
<comment type="subcellular location">
    <subcellularLocation>
        <location evidence="2">Membrane</location>
    </subcellularLocation>
</comment>
<organism evidence="10 11">
    <name type="scientific">Candidatus Pseudoramibacter fermentans</name>
    <dbReference type="NCBI Taxonomy" id="2594427"/>
    <lineage>
        <taxon>Bacteria</taxon>
        <taxon>Bacillati</taxon>
        <taxon>Bacillota</taxon>
        <taxon>Clostridia</taxon>
        <taxon>Eubacteriales</taxon>
        <taxon>Eubacteriaceae</taxon>
        <taxon>Pseudoramibacter</taxon>
    </lineage>
</organism>
<protein>
    <recommendedName>
        <fullName evidence="3">histidine kinase</fullName>
        <ecNumber evidence="3">2.7.13.3</ecNumber>
    </recommendedName>
</protein>
<dbReference type="SMART" id="SM00387">
    <property type="entry name" value="HATPase_c"/>
    <property type="match status" value="1"/>
</dbReference>
<keyword evidence="8" id="KW-0812">Transmembrane</keyword>
<evidence type="ECO:0000256" key="3">
    <source>
        <dbReference type="ARBA" id="ARBA00012438"/>
    </source>
</evidence>
<evidence type="ECO:0000256" key="7">
    <source>
        <dbReference type="ARBA" id="ARBA00023012"/>
    </source>
</evidence>
<dbReference type="PANTHER" id="PTHR45453:SF1">
    <property type="entry name" value="PHOSPHATE REGULON SENSOR PROTEIN PHOR"/>
    <property type="match status" value="1"/>
</dbReference>
<dbReference type="Proteomes" id="UP000473648">
    <property type="component" value="Unassembled WGS sequence"/>
</dbReference>
<keyword evidence="6 10" id="KW-0418">Kinase</keyword>
<keyword evidence="4" id="KW-0597">Phosphoprotein</keyword>
<feature type="transmembrane region" description="Helical" evidence="8">
    <location>
        <begin position="171"/>
        <end position="193"/>
    </location>
</feature>
<dbReference type="Gene3D" id="3.30.565.10">
    <property type="entry name" value="Histidine kinase-like ATPase, C-terminal domain"/>
    <property type="match status" value="1"/>
</dbReference>
<evidence type="ECO:0000259" key="9">
    <source>
        <dbReference type="PROSITE" id="PS50109"/>
    </source>
</evidence>
<evidence type="ECO:0000256" key="5">
    <source>
        <dbReference type="ARBA" id="ARBA00022679"/>
    </source>
</evidence>
<keyword evidence="8" id="KW-1133">Transmembrane helix</keyword>
<dbReference type="PANTHER" id="PTHR45453">
    <property type="entry name" value="PHOSPHATE REGULON SENSOR PROTEIN PHOR"/>
    <property type="match status" value="1"/>
</dbReference>
<dbReference type="InterPro" id="IPR005467">
    <property type="entry name" value="His_kinase_dom"/>
</dbReference>
<dbReference type="CDD" id="cd00075">
    <property type="entry name" value="HATPase"/>
    <property type="match status" value="1"/>
</dbReference>
<dbReference type="InterPro" id="IPR003594">
    <property type="entry name" value="HATPase_dom"/>
</dbReference>
<dbReference type="AlphaFoldDB" id="A0A6L5GR29"/>
<dbReference type="GO" id="GO:0004721">
    <property type="term" value="F:phosphoprotein phosphatase activity"/>
    <property type="evidence" value="ECO:0007669"/>
    <property type="project" value="TreeGrafter"/>
</dbReference>
<keyword evidence="7" id="KW-0902">Two-component regulatory system</keyword>
<name>A0A6L5GR29_9FIRM</name>
<evidence type="ECO:0000313" key="10">
    <source>
        <dbReference type="EMBL" id="MQM72684.1"/>
    </source>
</evidence>
<evidence type="ECO:0000256" key="2">
    <source>
        <dbReference type="ARBA" id="ARBA00004370"/>
    </source>
</evidence>
<dbReference type="InterPro" id="IPR036890">
    <property type="entry name" value="HATPase_C_sf"/>
</dbReference>
<keyword evidence="8" id="KW-0472">Membrane</keyword>
<dbReference type="Gene3D" id="1.10.287.130">
    <property type="match status" value="1"/>
</dbReference>
<dbReference type="Pfam" id="PF02518">
    <property type="entry name" value="HATPase_c"/>
    <property type="match status" value="1"/>
</dbReference>
<dbReference type="CDD" id="cd00082">
    <property type="entry name" value="HisKA"/>
    <property type="match status" value="1"/>
</dbReference>
<dbReference type="SMART" id="SM00388">
    <property type="entry name" value="HisKA"/>
    <property type="match status" value="1"/>
</dbReference>
<keyword evidence="5" id="KW-0808">Transferase</keyword>
<gene>
    <name evidence="10" type="ORF">FRC53_04525</name>
</gene>
<feature type="transmembrane region" description="Helical" evidence="8">
    <location>
        <begin position="9"/>
        <end position="32"/>
    </location>
</feature>
<comment type="caution">
    <text evidence="10">The sequence shown here is derived from an EMBL/GenBank/DDBJ whole genome shotgun (WGS) entry which is preliminary data.</text>
</comment>
<dbReference type="GO" id="GO:0000155">
    <property type="term" value="F:phosphorelay sensor kinase activity"/>
    <property type="evidence" value="ECO:0007669"/>
    <property type="project" value="InterPro"/>
</dbReference>
<dbReference type="SUPFAM" id="SSF55874">
    <property type="entry name" value="ATPase domain of HSP90 chaperone/DNA topoisomerase II/histidine kinase"/>
    <property type="match status" value="1"/>
</dbReference>
<evidence type="ECO:0000256" key="4">
    <source>
        <dbReference type="ARBA" id="ARBA00022553"/>
    </source>
</evidence>
<evidence type="ECO:0000313" key="11">
    <source>
        <dbReference type="Proteomes" id="UP000473648"/>
    </source>
</evidence>
<feature type="domain" description="Histidine kinase" evidence="9">
    <location>
        <begin position="214"/>
        <end position="406"/>
    </location>
</feature>
<dbReference type="EC" id="2.7.13.3" evidence="3"/>
<dbReference type="InterPro" id="IPR036097">
    <property type="entry name" value="HisK_dim/P_sf"/>
</dbReference>
<dbReference type="InterPro" id="IPR003661">
    <property type="entry name" value="HisK_dim/P_dom"/>
</dbReference>